<reference evidence="1" key="1">
    <citation type="submission" date="2018-02" db="EMBL/GenBank/DDBJ databases">
        <title>Rhizophora mucronata_Transcriptome.</title>
        <authorList>
            <person name="Meera S.P."/>
            <person name="Sreeshan A."/>
            <person name="Augustine A."/>
        </authorList>
    </citation>
    <scope>NUCLEOTIDE SEQUENCE</scope>
    <source>
        <tissue evidence="1">Leaf</tissue>
    </source>
</reference>
<organism evidence="1">
    <name type="scientific">Rhizophora mucronata</name>
    <name type="common">Asiatic mangrove</name>
    <dbReference type="NCBI Taxonomy" id="61149"/>
    <lineage>
        <taxon>Eukaryota</taxon>
        <taxon>Viridiplantae</taxon>
        <taxon>Streptophyta</taxon>
        <taxon>Embryophyta</taxon>
        <taxon>Tracheophyta</taxon>
        <taxon>Spermatophyta</taxon>
        <taxon>Magnoliopsida</taxon>
        <taxon>eudicotyledons</taxon>
        <taxon>Gunneridae</taxon>
        <taxon>Pentapetalae</taxon>
        <taxon>rosids</taxon>
        <taxon>fabids</taxon>
        <taxon>Malpighiales</taxon>
        <taxon>Rhizophoraceae</taxon>
        <taxon>Rhizophora</taxon>
    </lineage>
</organism>
<name>A0A2P2PN22_RHIMU</name>
<dbReference type="AlphaFoldDB" id="A0A2P2PN22"/>
<proteinExistence type="predicted"/>
<dbReference type="EMBL" id="GGEC01075545">
    <property type="protein sequence ID" value="MBX56029.1"/>
    <property type="molecule type" value="Transcribed_RNA"/>
</dbReference>
<protein>
    <submittedName>
        <fullName evidence="1">Uncharacterized protein</fullName>
    </submittedName>
</protein>
<sequence>MQHKSAIYVTIHLDVLKLLKISKCPSPLLLTSYLIYKQM</sequence>
<accession>A0A2P2PN22</accession>
<evidence type="ECO:0000313" key="1">
    <source>
        <dbReference type="EMBL" id="MBX56029.1"/>
    </source>
</evidence>